<dbReference type="AlphaFoldDB" id="A0A9P1CQ75"/>
<organism evidence="1">
    <name type="scientific">Cladocopium goreaui</name>
    <dbReference type="NCBI Taxonomy" id="2562237"/>
    <lineage>
        <taxon>Eukaryota</taxon>
        <taxon>Sar</taxon>
        <taxon>Alveolata</taxon>
        <taxon>Dinophyceae</taxon>
        <taxon>Suessiales</taxon>
        <taxon>Symbiodiniaceae</taxon>
        <taxon>Cladocopium</taxon>
    </lineage>
</organism>
<feature type="non-terminal residue" evidence="1">
    <location>
        <position position="174"/>
    </location>
</feature>
<evidence type="ECO:0000313" key="2">
    <source>
        <dbReference type="EMBL" id="CAL1148517.1"/>
    </source>
</evidence>
<reference evidence="1" key="1">
    <citation type="submission" date="2022-10" db="EMBL/GenBank/DDBJ databases">
        <authorList>
            <person name="Chen Y."/>
            <person name="Dougan E. K."/>
            <person name="Chan C."/>
            <person name="Rhodes N."/>
            <person name="Thang M."/>
        </authorList>
    </citation>
    <scope>NUCLEOTIDE SEQUENCE</scope>
</reference>
<evidence type="ECO:0000313" key="3">
    <source>
        <dbReference type="Proteomes" id="UP001152797"/>
    </source>
</evidence>
<proteinExistence type="predicted"/>
<evidence type="ECO:0000313" key="1">
    <source>
        <dbReference type="EMBL" id="CAI3995142.1"/>
    </source>
</evidence>
<dbReference type="EMBL" id="CAMXCT020002036">
    <property type="protein sequence ID" value="CAL1148517.1"/>
    <property type="molecule type" value="Genomic_DNA"/>
</dbReference>
<reference evidence="2" key="2">
    <citation type="submission" date="2024-04" db="EMBL/GenBank/DDBJ databases">
        <authorList>
            <person name="Chen Y."/>
            <person name="Shah S."/>
            <person name="Dougan E. K."/>
            <person name="Thang M."/>
            <person name="Chan C."/>
        </authorList>
    </citation>
    <scope>NUCLEOTIDE SEQUENCE [LARGE SCALE GENOMIC DNA]</scope>
</reference>
<comment type="caution">
    <text evidence="1">The sequence shown here is derived from an EMBL/GenBank/DDBJ whole genome shotgun (WGS) entry which is preliminary data.</text>
</comment>
<dbReference type="EMBL" id="CAMXCT010002036">
    <property type="protein sequence ID" value="CAI3995142.1"/>
    <property type="molecule type" value="Genomic_DNA"/>
</dbReference>
<gene>
    <name evidence="1" type="ORF">C1SCF055_LOCUS21738</name>
</gene>
<keyword evidence="3" id="KW-1185">Reference proteome</keyword>
<sequence>VWQTLNIDEDVSAKAAKTDGRTSALEFLRKTISEVFAALGKTNEEAGTVAETLEAAIFDITTNGEVSKRKYQAEVQRLCAAFRQETFDNAKWLQDVLTNGRRAAVELVELPPEELLLHSKRARLAELRQMPPQESGEAVNQFTEVDERLECVDCGCSGEIRFRRLASSREGFNK</sequence>
<dbReference type="EMBL" id="CAMXCT030002036">
    <property type="protein sequence ID" value="CAL4782454.1"/>
    <property type="molecule type" value="Genomic_DNA"/>
</dbReference>
<name>A0A9P1CQ75_9DINO</name>
<protein>
    <submittedName>
        <fullName evidence="1">Uncharacterized protein</fullName>
    </submittedName>
</protein>
<feature type="non-terminal residue" evidence="1">
    <location>
        <position position="1"/>
    </location>
</feature>
<dbReference type="Proteomes" id="UP001152797">
    <property type="component" value="Unassembled WGS sequence"/>
</dbReference>
<accession>A0A9P1CQ75</accession>